<dbReference type="STRING" id="1294263.JCM21531_40"/>
<dbReference type="RefSeq" id="WP_038286495.1">
    <property type="nucleotide sequence ID" value="NZ_BAVR01000001.1"/>
</dbReference>
<dbReference type="PROSITE" id="PS00012">
    <property type="entry name" value="PHOSPHOPANTETHEINE"/>
    <property type="match status" value="1"/>
</dbReference>
<dbReference type="OrthoDB" id="2088018at2"/>
<evidence type="ECO:0000256" key="2">
    <source>
        <dbReference type="ARBA" id="ARBA00022553"/>
    </source>
</evidence>
<dbReference type="EMBL" id="BAVR01000001">
    <property type="protein sequence ID" value="GAE86719.1"/>
    <property type="molecule type" value="Genomic_DNA"/>
</dbReference>
<dbReference type="InterPro" id="IPR006162">
    <property type="entry name" value="Ppantetheine_attach_site"/>
</dbReference>
<keyword evidence="2" id="KW-0597">Phosphoprotein</keyword>
<dbReference type="SUPFAM" id="SSF47336">
    <property type="entry name" value="ACP-like"/>
    <property type="match status" value="1"/>
</dbReference>
<dbReference type="Pfam" id="PF00550">
    <property type="entry name" value="PP-binding"/>
    <property type="match status" value="1"/>
</dbReference>
<feature type="domain" description="Carrier" evidence="3">
    <location>
        <begin position="3"/>
        <end position="80"/>
    </location>
</feature>
<dbReference type="InterPro" id="IPR009081">
    <property type="entry name" value="PP-bd_ACP"/>
</dbReference>
<dbReference type="PROSITE" id="PS50075">
    <property type="entry name" value="CARRIER"/>
    <property type="match status" value="1"/>
</dbReference>
<evidence type="ECO:0000313" key="5">
    <source>
        <dbReference type="Proteomes" id="UP000019109"/>
    </source>
</evidence>
<proteinExistence type="predicted"/>
<protein>
    <recommendedName>
        <fullName evidence="3">Carrier domain-containing protein</fullName>
    </recommendedName>
</protein>
<name>W4V1V1_9FIRM</name>
<organism evidence="4 5">
    <name type="scientific">Acetivibrio straminisolvens JCM 21531</name>
    <dbReference type="NCBI Taxonomy" id="1294263"/>
    <lineage>
        <taxon>Bacteria</taxon>
        <taxon>Bacillati</taxon>
        <taxon>Bacillota</taxon>
        <taxon>Clostridia</taxon>
        <taxon>Eubacteriales</taxon>
        <taxon>Oscillospiraceae</taxon>
        <taxon>Acetivibrio</taxon>
    </lineage>
</organism>
<dbReference type="Gene3D" id="1.10.1200.10">
    <property type="entry name" value="ACP-like"/>
    <property type="match status" value="1"/>
</dbReference>
<keyword evidence="5" id="KW-1185">Reference proteome</keyword>
<reference evidence="4" key="1">
    <citation type="journal article" date="2014" name="Genome Announc.">
        <title>Draft Genome Sequence of Clostridium straminisolvens Strain JCM 21531T, Isolated from a Cellulose-Degrading Bacterial Community.</title>
        <authorList>
            <person name="Yuki M."/>
            <person name="Oshima K."/>
            <person name="Suda W."/>
            <person name="Sakamoto M."/>
            <person name="Kitamura K."/>
            <person name="Iida T."/>
            <person name="Hattori M."/>
            <person name="Ohkuma M."/>
        </authorList>
    </citation>
    <scope>NUCLEOTIDE SEQUENCE [LARGE SCALE GENOMIC DNA]</scope>
    <source>
        <strain evidence="4">JCM 21531</strain>
    </source>
</reference>
<dbReference type="AlphaFoldDB" id="W4V1V1"/>
<keyword evidence="1" id="KW-0596">Phosphopantetheine</keyword>
<accession>W4V1V1</accession>
<evidence type="ECO:0000313" key="4">
    <source>
        <dbReference type="EMBL" id="GAE86719.1"/>
    </source>
</evidence>
<dbReference type="Proteomes" id="UP000019109">
    <property type="component" value="Unassembled WGS sequence"/>
</dbReference>
<evidence type="ECO:0000259" key="3">
    <source>
        <dbReference type="PROSITE" id="PS50075"/>
    </source>
</evidence>
<dbReference type="InterPro" id="IPR036736">
    <property type="entry name" value="ACP-like_sf"/>
</dbReference>
<sequence>MHKDVAAKLISILKEQFDVDLNSSIKLEDTLSSLNINSISFIRLVVELEKEFNIEFQDEIMDVSNFKTIKSLVEYIEEKGG</sequence>
<comment type="caution">
    <text evidence="4">The sequence shown here is derived from an EMBL/GenBank/DDBJ whole genome shotgun (WGS) entry which is preliminary data.</text>
</comment>
<evidence type="ECO:0000256" key="1">
    <source>
        <dbReference type="ARBA" id="ARBA00022450"/>
    </source>
</evidence>
<gene>
    <name evidence="4" type="ORF">JCM21531_40</name>
</gene>